<evidence type="ECO:0000256" key="5">
    <source>
        <dbReference type="ARBA" id="ARBA00022989"/>
    </source>
</evidence>
<dbReference type="OrthoDB" id="9777124at2"/>
<evidence type="ECO:0000256" key="10">
    <source>
        <dbReference type="HAMAP-Rule" id="MF_01043"/>
    </source>
</evidence>
<comment type="catalytic activity">
    <reaction evidence="10">
        <text>an acyl phosphate + sn-glycerol 3-phosphate = a 1-acyl-sn-glycero-3-phosphate + phosphate</text>
        <dbReference type="Rhea" id="RHEA:34075"/>
        <dbReference type="ChEBI" id="CHEBI:43474"/>
        <dbReference type="ChEBI" id="CHEBI:57597"/>
        <dbReference type="ChEBI" id="CHEBI:57970"/>
        <dbReference type="ChEBI" id="CHEBI:59918"/>
        <dbReference type="EC" id="2.3.1.275"/>
    </reaction>
</comment>
<feature type="transmembrane region" description="Helical" evidence="10">
    <location>
        <begin position="6"/>
        <end position="28"/>
    </location>
</feature>
<keyword evidence="7 10" id="KW-0472">Membrane</keyword>
<keyword evidence="8 10" id="KW-0594">Phospholipid biosynthesis</keyword>
<comment type="function">
    <text evidence="10">Catalyzes the transfer of an acyl group from acyl-phosphate (acyl-PO(4)) to glycerol-3-phosphate (G3P) to form lysophosphatidic acid (LPA). This enzyme utilizes acyl-phosphate as fatty acyl donor, but not acyl-CoA or acyl-ACP.</text>
</comment>
<dbReference type="PANTHER" id="PTHR30309:SF0">
    <property type="entry name" value="GLYCEROL-3-PHOSPHATE ACYLTRANSFERASE-RELATED"/>
    <property type="match status" value="1"/>
</dbReference>
<dbReference type="EC" id="2.3.1.275" evidence="10"/>
<evidence type="ECO:0000256" key="4">
    <source>
        <dbReference type="ARBA" id="ARBA00022692"/>
    </source>
</evidence>
<evidence type="ECO:0000256" key="8">
    <source>
        <dbReference type="ARBA" id="ARBA00023209"/>
    </source>
</evidence>
<evidence type="ECO:0000256" key="3">
    <source>
        <dbReference type="ARBA" id="ARBA00022679"/>
    </source>
</evidence>
<dbReference type="HAMAP" id="MF_01043">
    <property type="entry name" value="PlsY"/>
    <property type="match status" value="1"/>
</dbReference>
<gene>
    <name evidence="10" type="primary">plsY</name>
    <name evidence="11" type="ordered locus">BC1003_2795</name>
</gene>
<dbReference type="AlphaFoldDB" id="E1T7N5"/>
<dbReference type="NCBIfam" id="TIGR00023">
    <property type="entry name" value="glycerol-3-phosphate 1-O-acyltransferase PlsY"/>
    <property type="match status" value="1"/>
</dbReference>
<keyword evidence="5 10" id="KW-1133">Transmembrane helix</keyword>
<dbReference type="HOGENOM" id="CLU_081254_0_0_4"/>
<dbReference type="GO" id="GO:0008654">
    <property type="term" value="P:phospholipid biosynthetic process"/>
    <property type="evidence" value="ECO:0007669"/>
    <property type="project" value="UniProtKB-UniRule"/>
</dbReference>
<evidence type="ECO:0000256" key="6">
    <source>
        <dbReference type="ARBA" id="ARBA00023098"/>
    </source>
</evidence>
<comment type="subcellular location">
    <subcellularLocation>
        <location evidence="10">Cell membrane</location>
        <topology evidence="10">Multi-pass membrane protein</topology>
    </subcellularLocation>
</comment>
<evidence type="ECO:0000313" key="11">
    <source>
        <dbReference type="EMBL" id="ADN58748.1"/>
    </source>
</evidence>
<reference evidence="11" key="1">
    <citation type="submission" date="2010-09" db="EMBL/GenBank/DDBJ databases">
        <title>Complete sequence of chromosome1 of Burkholderia sp. CCGE1003.</title>
        <authorList>
            <consortium name="US DOE Joint Genome Institute"/>
            <person name="Lucas S."/>
            <person name="Copeland A."/>
            <person name="Lapidus A."/>
            <person name="Cheng J.-F."/>
            <person name="Bruce D."/>
            <person name="Goodwin L."/>
            <person name="Pitluck S."/>
            <person name="Daligault H."/>
            <person name="Davenport K."/>
            <person name="Detter J.C."/>
            <person name="Han C."/>
            <person name="Tapia R."/>
            <person name="Land M."/>
            <person name="Hauser L."/>
            <person name="Jeffries C."/>
            <person name="Kyrpides N."/>
            <person name="Ivanova N."/>
            <person name="Ovchinnikova G."/>
            <person name="Martinez-Romero E."/>
            <person name="Rogel M.A."/>
            <person name="Auchtung J."/>
            <person name="Tiedje J.M."/>
            <person name="Woyke T."/>
        </authorList>
    </citation>
    <scope>NUCLEOTIDE SEQUENCE</scope>
    <source>
        <strain evidence="11">CCGE1003</strain>
    </source>
</reference>
<evidence type="ECO:0000256" key="7">
    <source>
        <dbReference type="ARBA" id="ARBA00023136"/>
    </source>
</evidence>
<protein>
    <recommendedName>
        <fullName evidence="10">Glycerol-3-phosphate acyltransferase</fullName>
    </recommendedName>
    <alternativeName>
        <fullName evidence="10">Acyl-PO4 G3P acyltransferase</fullName>
    </alternativeName>
    <alternativeName>
        <fullName evidence="10">Acyl-phosphate--glycerol-3-phosphate acyltransferase</fullName>
    </alternativeName>
    <alternativeName>
        <fullName evidence="10">G3P acyltransferase</fullName>
        <shortName evidence="10">GPAT</shortName>
        <ecNumber evidence="10">2.3.1.275</ecNumber>
    </alternativeName>
    <alternativeName>
        <fullName evidence="10">Lysophosphatidic acid synthase</fullName>
        <shortName evidence="10">LPA synthase</shortName>
    </alternativeName>
</protein>
<dbReference type="GO" id="GO:0005886">
    <property type="term" value="C:plasma membrane"/>
    <property type="evidence" value="ECO:0007669"/>
    <property type="project" value="UniProtKB-SubCell"/>
</dbReference>
<organism evidence="11">
    <name type="scientific">Burkholderia sp. (strain CCGE1003)</name>
    <dbReference type="NCBI Taxonomy" id="640512"/>
    <lineage>
        <taxon>Bacteria</taxon>
        <taxon>Pseudomonadati</taxon>
        <taxon>Pseudomonadota</taxon>
        <taxon>Betaproteobacteria</taxon>
        <taxon>Burkholderiales</taxon>
        <taxon>Burkholderiaceae</taxon>
        <taxon>Burkholderia</taxon>
    </lineage>
</organism>
<feature type="transmembrane region" description="Helical" evidence="10">
    <location>
        <begin position="84"/>
        <end position="104"/>
    </location>
</feature>
<keyword evidence="4 10" id="KW-0812">Transmembrane</keyword>
<dbReference type="eggNOG" id="COG0344">
    <property type="taxonomic scope" value="Bacteria"/>
</dbReference>
<name>E1T7N5_BURSG</name>
<keyword evidence="1 10" id="KW-1003">Cell membrane</keyword>
<evidence type="ECO:0000256" key="2">
    <source>
        <dbReference type="ARBA" id="ARBA00022516"/>
    </source>
</evidence>
<dbReference type="Pfam" id="PF02660">
    <property type="entry name" value="G3P_acyltransf"/>
    <property type="match status" value="1"/>
</dbReference>
<dbReference type="PANTHER" id="PTHR30309">
    <property type="entry name" value="INNER MEMBRANE PROTEIN YGIH"/>
    <property type="match status" value="1"/>
</dbReference>
<comment type="subunit">
    <text evidence="10">Probably interacts with PlsX.</text>
</comment>
<feature type="transmembrane region" description="Helical" evidence="10">
    <location>
        <begin position="158"/>
        <end position="179"/>
    </location>
</feature>
<feature type="transmembrane region" description="Helical" evidence="10">
    <location>
        <begin position="116"/>
        <end position="138"/>
    </location>
</feature>
<sequence>MQNLIVAVVAYLIGSVSFAVIVSAAMGLEDPRSYGSGNPGATNVLRSGSKKAAILTLIGDAFKGWLPVWIVVHFGARYGLDDTSVAIASVAVFLGHLYPVFFRFKGGKGVATAAGVLLAINPILGVATLLTWLIVAFFTRYSSLAALAAAVFAPIFDGFLFGPHIIALAIVVMSSLLVWRHRANIAKLMRGEESRIGDKKKAAASGGTAAGEKR</sequence>
<keyword evidence="2 10" id="KW-0444">Lipid biosynthesis</keyword>
<dbReference type="EMBL" id="CP002217">
    <property type="protein sequence ID" value="ADN58748.1"/>
    <property type="molecule type" value="Genomic_DNA"/>
</dbReference>
<dbReference type="KEGG" id="bgf:BC1003_2795"/>
<accession>E1T7N5</accession>
<dbReference type="STRING" id="640512.BC1003_2795"/>
<dbReference type="InterPro" id="IPR003811">
    <property type="entry name" value="G3P_acylTferase_PlsY"/>
</dbReference>
<keyword evidence="3 10" id="KW-0808">Transferase</keyword>
<evidence type="ECO:0000256" key="9">
    <source>
        <dbReference type="ARBA" id="ARBA00023264"/>
    </source>
</evidence>
<evidence type="ECO:0000256" key="1">
    <source>
        <dbReference type="ARBA" id="ARBA00022475"/>
    </source>
</evidence>
<dbReference type="GO" id="GO:0043772">
    <property type="term" value="F:acyl-phosphate glycerol-3-phosphate acyltransferase activity"/>
    <property type="evidence" value="ECO:0007669"/>
    <property type="project" value="UniProtKB-UniRule"/>
</dbReference>
<keyword evidence="6 10" id="KW-0443">Lipid metabolism</keyword>
<comment type="pathway">
    <text evidence="10">Lipid metabolism; phospholipid metabolism.</text>
</comment>
<keyword evidence="9 10" id="KW-1208">Phospholipid metabolism</keyword>
<proteinExistence type="inferred from homology"/>
<dbReference type="SMART" id="SM01207">
    <property type="entry name" value="G3P_acyltransf"/>
    <property type="match status" value="1"/>
</dbReference>
<comment type="similarity">
    <text evidence="10">Belongs to the PlsY family.</text>
</comment>
<dbReference type="UniPathway" id="UPA00085"/>